<keyword evidence="2" id="KW-0732">Signal</keyword>
<feature type="chain" id="PRO_5004240993" evidence="2">
    <location>
        <begin position="23"/>
        <end position="65"/>
    </location>
</feature>
<feature type="signal peptide" evidence="2">
    <location>
        <begin position="1"/>
        <end position="22"/>
    </location>
</feature>
<dbReference type="EMBL" id="DQ066076">
    <property type="protein sequence ID" value="AAY66713.1"/>
    <property type="molecule type" value="mRNA"/>
</dbReference>
<feature type="compositionally biased region" description="Basic and acidic residues" evidence="1">
    <location>
        <begin position="33"/>
        <end position="44"/>
    </location>
</feature>
<evidence type="ECO:0000256" key="2">
    <source>
        <dbReference type="SAM" id="SignalP"/>
    </source>
</evidence>
<protein>
    <submittedName>
        <fullName evidence="3">Putative secreted salivary protein</fullName>
    </submittedName>
</protein>
<evidence type="ECO:0000256" key="1">
    <source>
        <dbReference type="SAM" id="MobiDB-lite"/>
    </source>
</evidence>
<accession>Q4PMP8</accession>
<sequence length="65" mass="7592">MRALAIVIISLLFLECFYYVEPAPTRQSHARRPRCEKPCKEPSDCKRPCIRCNNHPWGDTLCKTK</sequence>
<name>Q4PMP8_IXOSC</name>
<reference evidence="3" key="2">
    <citation type="journal article" date="2006" name="Insect Biochem. Mol. Biol.">
        <title>An annotated catalog of salivary gland transcripts from Ixodes scapularis ticks.</title>
        <authorList>
            <person name="Ribeiro J.M."/>
            <person name="Alarcon-Chaidez F."/>
            <person name="Francischetti I.M."/>
            <person name="Mans B.J."/>
            <person name="Mather T.N."/>
            <person name="Valenzuela J.G."/>
            <person name="Wikel S.K."/>
        </authorList>
    </citation>
    <scope>NUCLEOTIDE SEQUENCE</scope>
    <source>
        <strain evidence="3">ISN-L520</strain>
        <tissue evidence="3">Salivary glands</tissue>
    </source>
</reference>
<reference evidence="3" key="1">
    <citation type="submission" date="2005-05" db="EMBL/GenBank/DDBJ databases">
        <authorList>
            <person name="Tseng H.-P."/>
            <person name="Hseu T.-H."/>
            <person name="Buhler D.R."/>
            <person name="Wang W.-D."/>
            <person name="Tsai H.-L."/>
            <person name="Hu C.-H."/>
        </authorList>
    </citation>
    <scope>NUCLEOTIDE SEQUENCE</scope>
    <source>
        <strain evidence="3">ISN-L520</strain>
        <tissue evidence="3">Salivary glands</tissue>
    </source>
</reference>
<proteinExistence type="evidence at transcript level"/>
<dbReference type="AlphaFoldDB" id="Q4PMP8"/>
<evidence type="ECO:0000313" key="3">
    <source>
        <dbReference type="EMBL" id="AAY66713.1"/>
    </source>
</evidence>
<feature type="region of interest" description="Disordered" evidence="1">
    <location>
        <begin position="25"/>
        <end position="44"/>
    </location>
</feature>
<organism evidence="3">
    <name type="scientific">Ixodes scapularis</name>
    <name type="common">Black-legged tick</name>
    <name type="synonym">Deer tick</name>
    <dbReference type="NCBI Taxonomy" id="6945"/>
    <lineage>
        <taxon>Eukaryota</taxon>
        <taxon>Metazoa</taxon>
        <taxon>Ecdysozoa</taxon>
        <taxon>Arthropoda</taxon>
        <taxon>Chelicerata</taxon>
        <taxon>Arachnida</taxon>
        <taxon>Acari</taxon>
        <taxon>Parasitiformes</taxon>
        <taxon>Ixodida</taxon>
        <taxon>Ixodoidea</taxon>
        <taxon>Ixodidae</taxon>
        <taxon>Ixodinae</taxon>
        <taxon>Ixodes</taxon>
    </lineage>
</organism>